<dbReference type="InterPro" id="IPR035427">
    <property type="entry name" value="Tim10-like_dom_sf"/>
</dbReference>
<comment type="caution">
    <text evidence="2">The sequence shown here is derived from an EMBL/GenBank/DDBJ whole genome shotgun (WGS) entry which is preliminary data.</text>
</comment>
<dbReference type="InParanoid" id="A0A401GGL6"/>
<dbReference type="AlphaFoldDB" id="A0A401GGL6"/>
<dbReference type="GeneID" id="38778192"/>
<proteinExistence type="predicted"/>
<feature type="region of interest" description="Disordered" evidence="1">
    <location>
        <begin position="1"/>
        <end position="22"/>
    </location>
</feature>
<organism evidence="2 3">
    <name type="scientific">Sparassis crispa</name>
    <dbReference type="NCBI Taxonomy" id="139825"/>
    <lineage>
        <taxon>Eukaryota</taxon>
        <taxon>Fungi</taxon>
        <taxon>Dikarya</taxon>
        <taxon>Basidiomycota</taxon>
        <taxon>Agaricomycotina</taxon>
        <taxon>Agaricomycetes</taxon>
        <taxon>Polyporales</taxon>
        <taxon>Sparassidaceae</taxon>
        <taxon>Sparassis</taxon>
    </lineage>
</organism>
<dbReference type="EMBL" id="BFAD01000003">
    <property type="protein sequence ID" value="GBE81275.1"/>
    <property type="molecule type" value="Genomic_DNA"/>
</dbReference>
<reference evidence="2 3" key="1">
    <citation type="journal article" date="2018" name="Sci. Rep.">
        <title>Genome sequence of the cauliflower mushroom Sparassis crispa (Hanabiratake) and its association with beneficial usage.</title>
        <authorList>
            <person name="Kiyama R."/>
            <person name="Furutani Y."/>
            <person name="Kawaguchi K."/>
            <person name="Nakanishi T."/>
        </authorList>
    </citation>
    <scope>NUCLEOTIDE SEQUENCE [LARGE SCALE GENOMIC DNA]</scope>
</reference>
<dbReference type="RefSeq" id="XP_027612188.1">
    <property type="nucleotide sequence ID" value="XM_027756387.1"/>
</dbReference>
<evidence type="ECO:0000313" key="3">
    <source>
        <dbReference type="Proteomes" id="UP000287166"/>
    </source>
</evidence>
<feature type="compositionally biased region" description="Low complexity" evidence="1">
    <location>
        <begin position="1"/>
        <end position="18"/>
    </location>
</feature>
<feature type="region of interest" description="Disordered" evidence="1">
    <location>
        <begin position="107"/>
        <end position="132"/>
    </location>
</feature>
<name>A0A401GGL6_9APHY</name>
<evidence type="ECO:0000256" key="1">
    <source>
        <dbReference type="SAM" id="MobiDB-lite"/>
    </source>
</evidence>
<dbReference type="Proteomes" id="UP000287166">
    <property type="component" value="Unassembled WGS sequence"/>
</dbReference>
<feature type="compositionally biased region" description="Polar residues" evidence="1">
    <location>
        <begin position="111"/>
        <end position="124"/>
    </location>
</feature>
<sequence>MSPSSPSSGSSSSPIDTNSPPPQPLRIWWTAFPSIKIIRPPKGRFSPQVDERCFTYCSQSIRGRLDKSEPWCRTICVRRVFSHEVQRIISVHEGQEQIAQMKYPLPPEGQRTPSLTGMLSGQPNEENEPRQTEVRHWNEGWYLWSSKSRWAAQERMDLMMCDIERQAEWQRYKEEMNEKWTHHGGEQAIHQSAGHEELESLPDVPPELNNVEHIPQKPFPDLADQSILIPIPFPSSVPPFQHQIENLLTPTHKVLGLLYQTVDSGEQWGFAKRIWEKAWTPEPFVLARNVCTKMWEKWKDGPPDDSSDTKV</sequence>
<accession>A0A401GGL6</accession>
<dbReference type="OrthoDB" id="3171382at2759"/>
<protein>
    <submittedName>
        <fullName evidence="2">Uncharacterized protein</fullName>
    </submittedName>
</protein>
<evidence type="ECO:0000313" key="2">
    <source>
        <dbReference type="EMBL" id="GBE81275.1"/>
    </source>
</evidence>
<gene>
    <name evidence="2" type="ORF">SCP_0310020</name>
</gene>
<dbReference type="SUPFAM" id="SSF144122">
    <property type="entry name" value="Tim10-like"/>
    <property type="match status" value="1"/>
</dbReference>
<keyword evidence="3" id="KW-1185">Reference proteome</keyword>